<name>A0AAV4VQ09_CAEEX</name>
<dbReference type="InterPro" id="IPR025030">
    <property type="entry name" value="DUF3950"/>
</dbReference>
<comment type="caution">
    <text evidence="2">The sequence shown here is derived from an EMBL/GenBank/DDBJ whole genome shotgun (WGS) entry which is preliminary data.</text>
</comment>
<feature type="domain" description="DUF3950" evidence="1">
    <location>
        <begin position="1"/>
        <end position="22"/>
    </location>
</feature>
<evidence type="ECO:0000259" key="1">
    <source>
        <dbReference type="Pfam" id="PF13132"/>
    </source>
</evidence>
<organism evidence="2 3">
    <name type="scientific">Caerostris extrusa</name>
    <name type="common">Bark spider</name>
    <name type="synonym">Caerostris bankana</name>
    <dbReference type="NCBI Taxonomy" id="172846"/>
    <lineage>
        <taxon>Eukaryota</taxon>
        <taxon>Metazoa</taxon>
        <taxon>Ecdysozoa</taxon>
        <taxon>Arthropoda</taxon>
        <taxon>Chelicerata</taxon>
        <taxon>Arachnida</taxon>
        <taxon>Araneae</taxon>
        <taxon>Araneomorphae</taxon>
        <taxon>Entelegynae</taxon>
        <taxon>Araneoidea</taxon>
        <taxon>Araneidae</taxon>
        <taxon>Caerostris</taxon>
    </lineage>
</organism>
<evidence type="ECO:0000313" key="3">
    <source>
        <dbReference type="Proteomes" id="UP001054945"/>
    </source>
</evidence>
<sequence>MIEQINIALEQKRVYINFSAWVVKPAEQDDINVEGHCSLFNFLIRFCEHKKHRELSYSFTAGPADPRARLLFKTNRQMAPKPSPIISSFLELGRRKCRCEPKFVAAMKIVSSMEAQQTFKLKRQNSGVITSTDSGTKSMTKLRRR</sequence>
<accession>A0AAV4VQ09</accession>
<dbReference type="Pfam" id="PF13132">
    <property type="entry name" value="DUF3950"/>
    <property type="match status" value="1"/>
</dbReference>
<reference evidence="2 3" key="1">
    <citation type="submission" date="2021-06" db="EMBL/GenBank/DDBJ databases">
        <title>Caerostris extrusa draft genome.</title>
        <authorList>
            <person name="Kono N."/>
            <person name="Arakawa K."/>
        </authorList>
    </citation>
    <scope>NUCLEOTIDE SEQUENCE [LARGE SCALE GENOMIC DNA]</scope>
</reference>
<dbReference type="AlphaFoldDB" id="A0AAV4VQ09"/>
<dbReference type="Proteomes" id="UP001054945">
    <property type="component" value="Unassembled WGS sequence"/>
</dbReference>
<evidence type="ECO:0000313" key="2">
    <source>
        <dbReference type="EMBL" id="GIY72546.1"/>
    </source>
</evidence>
<dbReference type="EMBL" id="BPLR01014960">
    <property type="protein sequence ID" value="GIY72546.1"/>
    <property type="molecule type" value="Genomic_DNA"/>
</dbReference>
<proteinExistence type="predicted"/>
<gene>
    <name evidence="2" type="ORF">CEXT_184041</name>
</gene>
<keyword evidence="3" id="KW-1185">Reference proteome</keyword>
<protein>
    <recommendedName>
        <fullName evidence="1">DUF3950 domain-containing protein</fullName>
    </recommendedName>
</protein>